<dbReference type="Proteomes" id="UP001431783">
    <property type="component" value="Unassembled WGS sequence"/>
</dbReference>
<reference evidence="2 3" key="1">
    <citation type="submission" date="2023-03" db="EMBL/GenBank/DDBJ databases">
        <title>Genome insight into feeding habits of ladybird beetles.</title>
        <authorList>
            <person name="Li H.-S."/>
            <person name="Huang Y.-H."/>
            <person name="Pang H."/>
        </authorList>
    </citation>
    <scope>NUCLEOTIDE SEQUENCE [LARGE SCALE GENOMIC DNA]</scope>
    <source>
        <strain evidence="2">SYSU_2023b</strain>
        <tissue evidence="2">Whole body</tissue>
    </source>
</reference>
<dbReference type="EMBL" id="JARQZJ010000121">
    <property type="protein sequence ID" value="KAK9887737.1"/>
    <property type="molecule type" value="Genomic_DNA"/>
</dbReference>
<dbReference type="PANTHER" id="PTHR21253:SF0">
    <property type="entry name" value="F-BOX ONLY PROTEIN 11-RELATED"/>
    <property type="match status" value="1"/>
</dbReference>
<keyword evidence="3" id="KW-1185">Reference proteome</keyword>
<evidence type="ECO:0000256" key="1">
    <source>
        <dbReference type="SAM" id="SignalP"/>
    </source>
</evidence>
<name>A0AAW1V4T1_9CUCU</name>
<comment type="caution">
    <text evidence="2">The sequence shown here is derived from an EMBL/GenBank/DDBJ whole genome shotgun (WGS) entry which is preliminary data.</text>
</comment>
<dbReference type="Pfam" id="PF07841">
    <property type="entry name" value="DM4_12"/>
    <property type="match status" value="1"/>
</dbReference>
<evidence type="ECO:0000313" key="2">
    <source>
        <dbReference type="EMBL" id="KAK9887737.1"/>
    </source>
</evidence>
<proteinExistence type="predicted"/>
<dbReference type="InterPro" id="IPR006631">
    <property type="entry name" value="DM4_12"/>
</dbReference>
<keyword evidence="1" id="KW-0732">Signal</keyword>
<dbReference type="PANTHER" id="PTHR21253">
    <property type="entry name" value="F-BOX ONLY PROTEIN 11-RELATED"/>
    <property type="match status" value="1"/>
</dbReference>
<feature type="chain" id="PRO_5043396645" evidence="1">
    <location>
        <begin position="18"/>
        <end position="178"/>
    </location>
</feature>
<protein>
    <submittedName>
        <fullName evidence="2">Uncharacterized protein</fullName>
    </submittedName>
</protein>
<gene>
    <name evidence="2" type="ORF">WA026_000053</name>
</gene>
<dbReference type="AlphaFoldDB" id="A0AAW1V4T1"/>
<sequence length="178" mass="20891">MILYHVFVFSFFSAAYGFEMSTYLREKNVFLRKRRYLDFPEGSNIVITLSLVKAIMVRKPKGYNNLLECDIPFPLPSVKDNLKKYKTRYGRSENFQSKWSDIFDRLGQDGKSCIEKMLCEAKFFVKDKRGSIISNILIALLGNDIAERNCDEEEIYNCDLPYLPDILTKLLKLEMFNY</sequence>
<organism evidence="2 3">
    <name type="scientific">Henosepilachna vigintioctopunctata</name>
    <dbReference type="NCBI Taxonomy" id="420089"/>
    <lineage>
        <taxon>Eukaryota</taxon>
        <taxon>Metazoa</taxon>
        <taxon>Ecdysozoa</taxon>
        <taxon>Arthropoda</taxon>
        <taxon>Hexapoda</taxon>
        <taxon>Insecta</taxon>
        <taxon>Pterygota</taxon>
        <taxon>Neoptera</taxon>
        <taxon>Endopterygota</taxon>
        <taxon>Coleoptera</taxon>
        <taxon>Polyphaga</taxon>
        <taxon>Cucujiformia</taxon>
        <taxon>Coccinelloidea</taxon>
        <taxon>Coccinellidae</taxon>
        <taxon>Epilachninae</taxon>
        <taxon>Epilachnini</taxon>
        <taxon>Henosepilachna</taxon>
    </lineage>
</organism>
<accession>A0AAW1V4T1</accession>
<feature type="signal peptide" evidence="1">
    <location>
        <begin position="1"/>
        <end position="17"/>
    </location>
</feature>
<evidence type="ECO:0000313" key="3">
    <source>
        <dbReference type="Proteomes" id="UP001431783"/>
    </source>
</evidence>